<keyword evidence="1" id="KW-0418">Kinase</keyword>
<evidence type="ECO:0000313" key="1">
    <source>
        <dbReference type="EMBL" id="MBP2377044.1"/>
    </source>
</evidence>
<reference evidence="1 2" key="1">
    <citation type="submission" date="2021-03" db="EMBL/GenBank/DDBJ databases">
        <title>Sequencing the genomes of 1000 actinobacteria strains.</title>
        <authorList>
            <person name="Klenk H.-P."/>
        </authorList>
    </citation>
    <scope>NUCLEOTIDE SEQUENCE [LARGE SCALE GENOMIC DNA]</scope>
    <source>
        <strain evidence="1 2">DSM 13468</strain>
    </source>
</reference>
<dbReference type="InterPro" id="IPR027417">
    <property type="entry name" value="P-loop_NTPase"/>
</dbReference>
<dbReference type="Gene3D" id="3.40.50.300">
    <property type="entry name" value="P-loop containing nucleotide triphosphate hydrolases"/>
    <property type="match status" value="1"/>
</dbReference>
<dbReference type="EMBL" id="JAGIOA010000001">
    <property type="protein sequence ID" value="MBP2377044.1"/>
    <property type="molecule type" value="Genomic_DNA"/>
</dbReference>
<keyword evidence="2" id="KW-1185">Reference proteome</keyword>
<comment type="caution">
    <text evidence="1">The sequence shown here is derived from an EMBL/GenBank/DDBJ whole genome shotgun (WGS) entry which is preliminary data.</text>
</comment>
<organism evidence="1 2">
    <name type="scientific">Microbacterium phyllosphaerae</name>
    <dbReference type="NCBI Taxonomy" id="124798"/>
    <lineage>
        <taxon>Bacteria</taxon>
        <taxon>Bacillati</taxon>
        <taxon>Actinomycetota</taxon>
        <taxon>Actinomycetes</taxon>
        <taxon>Micrococcales</taxon>
        <taxon>Microbacteriaceae</taxon>
        <taxon>Microbacterium</taxon>
    </lineage>
</organism>
<dbReference type="Pfam" id="PF13238">
    <property type="entry name" value="AAA_18"/>
    <property type="match status" value="1"/>
</dbReference>
<sequence length="132" mass="14895">MLGEWGQFVIDTDYGDWKTSAGIWDARRMDEALAGHESVVVSGTAENQGQFYDRFDHVVLLSAPEEVIIERVQNRSTNPYGSSEEERAEIRGYLRSVEPLLRRGATVEIDATRPLLDIAREIVRLANAERST</sequence>
<keyword evidence="1" id="KW-0808">Transferase</keyword>
<gene>
    <name evidence="1" type="ORF">JOF42_000539</name>
</gene>
<dbReference type="Proteomes" id="UP000703720">
    <property type="component" value="Unassembled WGS sequence"/>
</dbReference>
<accession>A0ABS4WLF3</accession>
<dbReference type="SUPFAM" id="SSF52540">
    <property type="entry name" value="P-loop containing nucleoside triphosphate hydrolases"/>
    <property type="match status" value="1"/>
</dbReference>
<name>A0ABS4WLF3_9MICO</name>
<dbReference type="GO" id="GO:0016301">
    <property type="term" value="F:kinase activity"/>
    <property type="evidence" value="ECO:0007669"/>
    <property type="project" value="UniProtKB-KW"/>
</dbReference>
<proteinExistence type="predicted"/>
<evidence type="ECO:0000313" key="2">
    <source>
        <dbReference type="Proteomes" id="UP000703720"/>
    </source>
</evidence>
<protein>
    <submittedName>
        <fullName evidence="1">Shikimate kinase</fullName>
    </submittedName>
</protein>